<reference evidence="1 2" key="1">
    <citation type="submission" date="2019-12" db="EMBL/GenBank/DDBJ databases">
        <authorList>
            <person name="Alioto T."/>
            <person name="Alioto T."/>
            <person name="Gomez Garrido J."/>
        </authorList>
    </citation>
    <scope>NUCLEOTIDE SEQUENCE [LARGE SCALE GENOMIC DNA]</scope>
</reference>
<dbReference type="Proteomes" id="UP000594638">
    <property type="component" value="Unassembled WGS sequence"/>
</dbReference>
<dbReference type="EMBL" id="CACTIH010002049">
    <property type="protein sequence ID" value="CAA2972345.1"/>
    <property type="molecule type" value="Genomic_DNA"/>
</dbReference>
<proteinExistence type="predicted"/>
<gene>
    <name evidence="1" type="ORF">OLEA9_A018881</name>
</gene>
<dbReference type="AlphaFoldDB" id="A0A8S0R231"/>
<organism evidence="1 2">
    <name type="scientific">Olea europaea subsp. europaea</name>
    <dbReference type="NCBI Taxonomy" id="158383"/>
    <lineage>
        <taxon>Eukaryota</taxon>
        <taxon>Viridiplantae</taxon>
        <taxon>Streptophyta</taxon>
        <taxon>Embryophyta</taxon>
        <taxon>Tracheophyta</taxon>
        <taxon>Spermatophyta</taxon>
        <taxon>Magnoliopsida</taxon>
        <taxon>eudicotyledons</taxon>
        <taxon>Gunneridae</taxon>
        <taxon>Pentapetalae</taxon>
        <taxon>asterids</taxon>
        <taxon>lamiids</taxon>
        <taxon>Lamiales</taxon>
        <taxon>Oleaceae</taxon>
        <taxon>Oleeae</taxon>
        <taxon>Olea</taxon>
    </lineage>
</organism>
<evidence type="ECO:0000313" key="1">
    <source>
        <dbReference type="EMBL" id="CAA2972345.1"/>
    </source>
</evidence>
<keyword evidence="2" id="KW-1185">Reference proteome</keyword>
<accession>A0A8S0R231</accession>
<dbReference type="Gramene" id="OE9A018881T1">
    <property type="protein sequence ID" value="OE9A018881C1"/>
    <property type="gene ID" value="OE9A018881"/>
</dbReference>
<comment type="caution">
    <text evidence="1">The sequence shown here is derived from an EMBL/GenBank/DDBJ whole genome shotgun (WGS) entry which is preliminary data.</text>
</comment>
<sequence length="198" mass="21916">MVYLHVCLLHGSQSALALVDRGCSYINLVNMIMSEFSLDPTKVAVSLKYILNDDLPAIRIKNDSNVLAYILLKEVDRDPAKYPLIIDIIDAAIQYPSDMVTDNAYRNSELYTLQDVATEICEASSGVFLGLTTDFLLLLRSDVSSTLITNFAAFDFSISDVYRDLGEHGGEYYSMLDVAGCGLYSKLPEVRSMNGVDD</sequence>
<evidence type="ECO:0000313" key="2">
    <source>
        <dbReference type="Proteomes" id="UP000594638"/>
    </source>
</evidence>
<name>A0A8S0R231_OLEEU</name>
<protein>
    <submittedName>
        <fullName evidence="1">Uncharacterized protein</fullName>
    </submittedName>
</protein>